<proteinExistence type="predicted"/>
<name>A0AAF0U348_SOLVR</name>
<dbReference type="InterPro" id="IPR001584">
    <property type="entry name" value="Integrase_cat-core"/>
</dbReference>
<dbReference type="PANTHER" id="PTHR45835">
    <property type="entry name" value="YALI0A06105P"/>
    <property type="match status" value="1"/>
</dbReference>
<dbReference type="PROSITE" id="PS50994">
    <property type="entry name" value="INTEGRASE"/>
    <property type="match status" value="1"/>
</dbReference>
<accession>A0AAF0U348</accession>
<protein>
    <recommendedName>
        <fullName evidence="1">Integrase catalytic domain-containing protein</fullName>
    </recommendedName>
</protein>
<evidence type="ECO:0000259" key="1">
    <source>
        <dbReference type="PROSITE" id="PS50994"/>
    </source>
</evidence>
<feature type="domain" description="Integrase catalytic" evidence="1">
    <location>
        <begin position="1"/>
        <end position="151"/>
    </location>
</feature>
<dbReference type="Proteomes" id="UP001234989">
    <property type="component" value="Chromosome 7"/>
</dbReference>
<keyword evidence="3" id="KW-1185">Reference proteome</keyword>
<dbReference type="GO" id="GO:0015074">
    <property type="term" value="P:DNA integration"/>
    <property type="evidence" value="ECO:0007669"/>
    <property type="project" value="InterPro"/>
</dbReference>
<dbReference type="GO" id="GO:0003676">
    <property type="term" value="F:nucleic acid binding"/>
    <property type="evidence" value="ECO:0007669"/>
    <property type="project" value="InterPro"/>
</dbReference>
<dbReference type="PANTHER" id="PTHR45835:SF91">
    <property type="entry name" value="RETROTRANSPOSON, TY3-GYPSY SUBCLASS-LIKE PROTEIN"/>
    <property type="match status" value="1"/>
</dbReference>
<dbReference type="SUPFAM" id="SSF53098">
    <property type="entry name" value="Ribonuclease H-like"/>
    <property type="match status" value="1"/>
</dbReference>
<dbReference type="Gene3D" id="3.30.420.10">
    <property type="entry name" value="Ribonuclease H-like superfamily/Ribonuclease H"/>
    <property type="match status" value="1"/>
</dbReference>
<organism evidence="2 3">
    <name type="scientific">Solanum verrucosum</name>
    <dbReference type="NCBI Taxonomy" id="315347"/>
    <lineage>
        <taxon>Eukaryota</taxon>
        <taxon>Viridiplantae</taxon>
        <taxon>Streptophyta</taxon>
        <taxon>Embryophyta</taxon>
        <taxon>Tracheophyta</taxon>
        <taxon>Spermatophyta</taxon>
        <taxon>Magnoliopsida</taxon>
        <taxon>eudicotyledons</taxon>
        <taxon>Gunneridae</taxon>
        <taxon>Pentapetalae</taxon>
        <taxon>asterids</taxon>
        <taxon>lamiids</taxon>
        <taxon>Solanales</taxon>
        <taxon>Solanaceae</taxon>
        <taxon>Solanoideae</taxon>
        <taxon>Solaneae</taxon>
        <taxon>Solanum</taxon>
    </lineage>
</organism>
<reference evidence="2" key="1">
    <citation type="submission" date="2023-08" db="EMBL/GenBank/DDBJ databases">
        <title>A de novo genome assembly of Solanum verrucosum Schlechtendal, a Mexican diploid species geographically isolated from the other diploid A-genome species in potato relatives.</title>
        <authorList>
            <person name="Hosaka K."/>
        </authorList>
    </citation>
    <scope>NUCLEOTIDE SEQUENCE</scope>
    <source>
        <tissue evidence="2">Young leaves</tissue>
    </source>
</reference>
<evidence type="ECO:0000313" key="3">
    <source>
        <dbReference type="Proteomes" id="UP001234989"/>
    </source>
</evidence>
<dbReference type="InterPro" id="IPR012337">
    <property type="entry name" value="RNaseH-like_sf"/>
</dbReference>
<dbReference type="InterPro" id="IPR036397">
    <property type="entry name" value="RNaseH_sf"/>
</dbReference>
<dbReference type="EMBL" id="CP133618">
    <property type="protein sequence ID" value="WMV38319.1"/>
    <property type="molecule type" value="Genomic_DNA"/>
</dbReference>
<dbReference type="AlphaFoldDB" id="A0AAF0U348"/>
<evidence type="ECO:0000313" key="2">
    <source>
        <dbReference type="EMBL" id="WMV38319.1"/>
    </source>
</evidence>
<sequence length="179" mass="20515">MDFVVGLPRTRRQHDSIWVIVGRLTKSAYFLPVKVSYSVEEYAKLYIKEIVKLHGAPLSIISDRGAQFTSYFWRSFQSWLGTQVKLSTAFHPQKDGQAERTIQTLEDMLRACVIDFKGNWDDHLPLIEFSYNNSYHSSYSMAPFEALCGRSCRSPVGWFEVGEFALLSPSVVYEATKKV</sequence>
<gene>
    <name evidence="2" type="ORF">MTR67_031704</name>
</gene>